<evidence type="ECO:0000256" key="6">
    <source>
        <dbReference type="ARBA" id="ARBA00022692"/>
    </source>
</evidence>
<keyword evidence="7" id="KW-0862">Zinc</keyword>
<dbReference type="GO" id="GO:0050897">
    <property type="term" value="F:cobalt ion binding"/>
    <property type="evidence" value="ECO:0007669"/>
    <property type="project" value="TreeGrafter"/>
</dbReference>
<evidence type="ECO:0000256" key="8">
    <source>
        <dbReference type="ARBA" id="ARBA00022989"/>
    </source>
</evidence>
<keyword evidence="5" id="KW-0997">Cell inner membrane</keyword>
<comment type="similarity">
    <text evidence="2">Belongs to the CorA metal ion transporter (MIT) (TC 1.A.35) family.</text>
</comment>
<dbReference type="InterPro" id="IPR045861">
    <property type="entry name" value="CorA_cytoplasmic_dom"/>
</dbReference>
<comment type="caution">
    <text evidence="12">The sequence shown here is derived from an EMBL/GenBank/DDBJ whole genome shotgun (WGS) entry which is preliminary data.</text>
</comment>
<dbReference type="EMBL" id="BSPL01000031">
    <property type="protein sequence ID" value="GLS73858.1"/>
    <property type="molecule type" value="Genomic_DNA"/>
</dbReference>
<dbReference type="Pfam" id="PF01544">
    <property type="entry name" value="CorA"/>
    <property type="match status" value="1"/>
</dbReference>
<feature type="transmembrane region" description="Helical" evidence="11">
    <location>
        <begin position="317"/>
        <end position="337"/>
    </location>
</feature>
<gene>
    <name evidence="12" type="ORF">GCM10007890_58730</name>
</gene>
<keyword evidence="10 11" id="KW-0472">Membrane</keyword>
<keyword evidence="13" id="KW-1185">Reference proteome</keyword>
<name>A0AA37WWY1_9HYPH</name>
<evidence type="ECO:0000256" key="2">
    <source>
        <dbReference type="ARBA" id="ARBA00009765"/>
    </source>
</evidence>
<evidence type="ECO:0008006" key="14">
    <source>
        <dbReference type="Google" id="ProtNLM"/>
    </source>
</evidence>
<evidence type="ECO:0000256" key="7">
    <source>
        <dbReference type="ARBA" id="ARBA00022833"/>
    </source>
</evidence>
<sequence length="347" mass="37471">MEDAATAPARLLCDEPALPGLLWAMRFDEGGRGHLVDPGETPLNPGSFGAGFTWLHFNLNDARLAALVAEGRLGPTHLTTAAFASDPHQRLIVEAGHIGGVVADLVYERGESPKVDAGGRLHFVMGPRLLVSGRRHPVLGPDRARDAAAEGRGIVAPIQLLDVIVDQVVTAMVETGARLADELDEIEDHILDERVRGERRRLGPIRRDAVRLHRQLLGLRAVFHRLETAADDEEVPAVAVTAAARIAQRLDALDRDMVMLADRSRLMQEELSSYLAQASNRQLYTLSVLTALFLPPTLVTGLFGMNTKSLPLTENDGGSYVAMAIAGISALVAFALIRGLGIRPPRD</sequence>
<protein>
    <recommendedName>
        <fullName evidence="14">Magnesium transporter CorA</fullName>
    </recommendedName>
</protein>
<evidence type="ECO:0000256" key="10">
    <source>
        <dbReference type="ARBA" id="ARBA00023136"/>
    </source>
</evidence>
<comment type="subcellular location">
    <subcellularLocation>
        <location evidence="1">Cell membrane</location>
        <topology evidence="1">Multi-pass membrane protein</topology>
    </subcellularLocation>
</comment>
<keyword evidence="6 11" id="KW-0812">Transmembrane</keyword>
<dbReference type="RefSeq" id="WP_238199139.1">
    <property type="nucleotide sequence ID" value="NZ_BPQZ01000032.1"/>
</dbReference>
<dbReference type="InterPro" id="IPR045863">
    <property type="entry name" value="CorA_TM1_TM2"/>
</dbReference>
<dbReference type="GO" id="GO:0015095">
    <property type="term" value="F:magnesium ion transmembrane transporter activity"/>
    <property type="evidence" value="ECO:0007669"/>
    <property type="project" value="TreeGrafter"/>
</dbReference>
<evidence type="ECO:0000256" key="9">
    <source>
        <dbReference type="ARBA" id="ARBA00023065"/>
    </source>
</evidence>
<evidence type="ECO:0000256" key="1">
    <source>
        <dbReference type="ARBA" id="ARBA00004651"/>
    </source>
</evidence>
<dbReference type="SUPFAM" id="SSF144083">
    <property type="entry name" value="Magnesium transport protein CorA, transmembrane region"/>
    <property type="match status" value="1"/>
</dbReference>
<dbReference type="InterPro" id="IPR002523">
    <property type="entry name" value="MgTranspt_CorA/ZnTranspt_ZntB"/>
</dbReference>
<organism evidence="12 13">
    <name type="scientific">Methylobacterium tardum</name>
    <dbReference type="NCBI Taxonomy" id="374432"/>
    <lineage>
        <taxon>Bacteria</taxon>
        <taxon>Pseudomonadati</taxon>
        <taxon>Pseudomonadota</taxon>
        <taxon>Alphaproteobacteria</taxon>
        <taxon>Hyphomicrobiales</taxon>
        <taxon>Methylobacteriaceae</taxon>
        <taxon>Methylobacterium</taxon>
    </lineage>
</organism>
<dbReference type="PANTHER" id="PTHR46494:SF3">
    <property type="entry name" value="ZINC TRANSPORT PROTEIN ZNTB"/>
    <property type="match status" value="1"/>
</dbReference>
<dbReference type="GO" id="GO:0005886">
    <property type="term" value="C:plasma membrane"/>
    <property type="evidence" value="ECO:0007669"/>
    <property type="project" value="UniProtKB-SubCell"/>
</dbReference>
<dbReference type="Proteomes" id="UP001157440">
    <property type="component" value="Unassembled WGS sequence"/>
</dbReference>
<dbReference type="GO" id="GO:0000287">
    <property type="term" value="F:magnesium ion binding"/>
    <property type="evidence" value="ECO:0007669"/>
    <property type="project" value="TreeGrafter"/>
</dbReference>
<keyword evidence="4" id="KW-1003">Cell membrane</keyword>
<accession>A0AA37WWY1</accession>
<dbReference type="AlphaFoldDB" id="A0AA37WWY1"/>
<evidence type="ECO:0000256" key="4">
    <source>
        <dbReference type="ARBA" id="ARBA00022475"/>
    </source>
</evidence>
<keyword evidence="3" id="KW-0813">Transport</keyword>
<dbReference type="PANTHER" id="PTHR46494">
    <property type="entry name" value="CORA FAMILY METAL ION TRANSPORTER (EUROFUNG)"/>
    <property type="match status" value="1"/>
</dbReference>
<evidence type="ECO:0000256" key="11">
    <source>
        <dbReference type="SAM" id="Phobius"/>
    </source>
</evidence>
<keyword evidence="9" id="KW-0406">Ion transport</keyword>
<dbReference type="GO" id="GO:0015087">
    <property type="term" value="F:cobalt ion transmembrane transporter activity"/>
    <property type="evidence" value="ECO:0007669"/>
    <property type="project" value="TreeGrafter"/>
</dbReference>
<evidence type="ECO:0000256" key="3">
    <source>
        <dbReference type="ARBA" id="ARBA00022448"/>
    </source>
</evidence>
<evidence type="ECO:0000313" key="12">
    <source>
        <dbReference type="EMBL" id="GLS73858.1"/>
    </source>
</evidence>
<feature type="transmembrane region" description="Helical" evidence="11">
    <location>
        <begin position="283"/>
        <end position="305"/>
    </location>
</feature>
<dbReference type="Gene3D" id="1.20.58.340">
    <property type="entry name" value="Magnesium transport protein CorA, transmembrane region"/>
    <property type="match status" value="2"/>
</dbReference>
<evidence type="ECO:0000313" key="13">
    <source>
        <dbReference type="Proteomes" id="UP001157440"/>
    </source>
</evidence>
<dbReference type="Gene3D" id="3.30.460.20">
    <property type="entry name" value="CorA soluble domain-like"/>
    <property type="match status" value="1"/>
</dbReference>
<dbReference type="SUPFAM" id="SSF143865">
    <property type="entry name" value="CorA soluble domain-like"/>
    <property type="match status" value="1"/>
</dbReference>
<reference evidence="13" key="1">
    <citation type="journal article" date="2019" name="Int. J. Syst. Evol. Microbiol.">
        <title>The Global Catalogue of Microorganisms (GCM) 10K type strain sequencing project: providing services to taxonomists for standard genome sequencing and annotation.</title>
        <authorList>
            <consortium name="The Broad Institute Genomics Platform"/>
            <consortium name="The Broad Institute Genome Sequencing Center for Infectious Disease"/>
            <person name="Wu L."/>
            <person name="Ma J."/>
        </authorList>
    </citation>
    <scope>NUCLEOTIDE SEQUENCE [LARGE SCALE GENOMIC DNA]</scope>
    <source>
        <strain evidence="13">NBRC 103632</strain>
    </source>
</reference>
<keyword evidence="8 11" id="KW-1133">Transmembrane helix</keyword>
<proteinExistence type="inferred from homology"/>
<evidence type="ECO:0000256" key="5">
    <source>
        <dbReference type="ARBA" id="ARBA00022519"/>
    </source>
</evidence>
<dbReference type="CDD" id="cd12834">
    <property type="entry name" value="ZntB_u1"/>
    <property type="match status" value="1"/>
</dbReference>